<evidence type="ECO:0000313" key="1">
    <source>
        <dbReference type="EMBL" id="EKE72678.1"/>
    </source>
</evidence>
<organism evidence="1 2">
    <name type="scientific">Celeribacter baekdonensis B30</name>
    <dbReference type="NCBI Taxonomy" id="1208323"/>
    <lineage>
        <taxon>Bacteria</taxon>
        <taxon>Pseudomonadati</taxon>
        <taxon>Pseudomonadota</taxon>
        <taxon>Alphaproteobacteria</taxon>
        <taxon>Rhodobacterales</taxon>
        <taxon>Roseobacteraceae</taxon>
        <taxon>Celeribacter</taxon>
    </lineage>
</organism>
<comment type="caution">
    <text evidence="1">The sequence shown here is derived from an EMBL/GenBank/DDBJ whole genome shotgun (WGS) entry which is preliminary data.</text>
</comment>
<dbReference type="AlphaFoldDB" id="K2JCF2"/>
<proteinExistence type="predicted"/>
<dbReference type="EMBL" id="AMRK01000003">
    <property type="protein sequence ID" value="EKE72678.1"/>
    <property type="molecule type" value="Genomic_DNA"/>
</dbReference>
<keyword evidence="2" id="KW-1185">Reference proteome</keyword>
<sequence length="35" mass="3968">MIVRDYGTELTSNAILTFGAAQRIEWHYIALGKPM</sequence>
<name>K2JCF2_9RHOB</name>
<protein>
    <submittedName>
        <fullName evidence="1">Transposase</fullName>
    </submittedName>
</protein>
<gene>
    <name evidence="1" type="ORF">B30_06841</name>
</gene>
<accession>K2JCF2</accession>
<reference evidence="1 2" key="1">
    <citation type="submission" date="2012-09" db="EMBL/GenBank/DDBJ databases">
        <title>Celeribacter baekdonensis B30 Genome Sequencing.</title>
        <authorList>
            <person name="Wang W."/>
        </authorList>
    </citation>
    <scope>NUCLEOTIDE SEQUENCE [LARGE SCALE GENOMIC DNA]</scope>
    <source>
        <strain evidence="1 2">B30</strain>
    </source>
</reference>
<dbReference type="Proteomes" id="UP000006762">
    <property type="component" value="Unassembled WGS sequence"/>
</dbReference>
<evidence type="ECO:0000313" key="2">
    <source>
        <dbReference type="Proteomes" id="UP000006762"/>
    </source>
</evidence>